<accession>A0ABT0I1Q0</accession>
<dbReference type="Gene3D" id="3.90.780.10">
    <property type="entry name" value="5'-Nucleotidase, C-terminal domain"/>
    <property type="match status" value="1"/>
</dbReference>
<gene>
    <name evidence="5" type="ORF">LNP07_03875</name>
</gene>
<dbReference type="EMBL" id="JAJIAO010000003">
    <property type="protein sequence ID" value="MCK8624647.1"/>
    <property type="molecule type" value="Genomic_DNA"/>
</dbReference>
<evidence type="ECO:0000256" key="1">
    <source>
        <dbReference type="ARBA" id="ARBA00022729"/>
    </source>
</evidence>
<evidence type="ECO:0000313" key="5">
    <source>
        <dbReference type="EMBL" id="MCK8624647.1"/>
    </source>
</evidence>
<evidence type="ECO:0000259" key="4">
    <source>
        <dbReference type="Pfam" id="PF02872"/>
    </source>
</evidence>
<dbReference type="CDD" id="cd00845">
    <property type="entry name" value="MPP_UshA_N_like"/>
    <property type="match status" value="1"/>
</dbReference>
<dbReference type="Pfam" id="PF00149">
    <property type="entry name" value="Metallophos"/>
    <property type="match status" value="1"/>
</dbReference>
<dbReference type="Gene3D" id="3.60.21.10">
    <property type="match status" value="1"/>
</dbReference>
<dbReference type="PANTHER" id="PTHR11575">
    <property type="entry name" value="5'-NUCLEOTIDASE-RELATED"/>
    <property type="match status" value="1"/>
</dbReference>
<keyword evidence="2" id="KW-0547">Nucleotide-binding</keyword>
<feature type="domain" description="Calcineurin-like phosphoesterase" evidence="3">
    <location>
        <begin position="7"/>
        <end position="206"/>
    </location>
</feature>
<comment type="caution">
    <text evidence="5">The sequence shown here is derived from an EMBL/GenBank/DDBJ whole genome shotgun (WGS) entry which is preliminary data.</text>
</comment>
<keyword evidence="6" id="KW-1185">Reference proteome</keyword>
<evidence type="ECO:0000313" key="6">
    <source>
        <dbReference type="Proteomes" id="UP001522905"/>
    </source>
</evidence>
<name>A0ABT0I1Q0_9LACO</name>
<evidence type="ECO:0000259" key="3">
    <source>
        <dbReference type="Pfam" id="PF00149"/>
    </source>
</evidence>
<dbReference type="SUPFAM" id="SSF55816">
    <property type="entry name" value="5'-nucleotidase (syn. UDP-sugar hydrolase), C-terminal domain"/>
    <property type="match status" value="1"/>
</dbReference>
<dbReference type="RefSeq" id="WP_248601655.1">
    <property type="nucleotide sequence ID" value="NZ_JAJIAO010000003.1"/>
</dbReference>
<organism evidence="5 6">
    <name type="scientific">Apilactobacillus xinyiensis</name>
    <dbReference type="NCBI Taxonomy" id="2841032"/>
    <lineage>
        <taxon>Bacteria</taxon>
        <taxon>Bacillati</taxon>
        <taxon>Bacillota</taxon>
        <taxon>Bacilli</taxon>
        <taxon>Lactobacillales</taxon>
        <taxon>Lactobacillaceae</taxon>
        <taxon>Apilactobacillus</taxon>
    </lineage>
</organism>
<dbReference type="Pfam" id="PF02872">
    <property type="entry name" value="5_nucleotid_C"/>
    <property type="match status" value="1"/>
</dbReference>
<feature type="domain" description="5'-Nucleotidase C-terminal" evidence="4">
    <location>
        <begin position="292"/>
        <end position="421"/>
    </location>
</feature>
<dbReference type="Proteomes" id="UP001522905">
    <property type="component" value="Unassembled WGS sequence"/>
</dbReference>
<dbReference type="InterPro" id="IPR036907">
    <property type="entry name" value="5'-Nucleotdase_C_sf"/>
</dbReference>
<dbReference type="InterPro" id="IPR006146">
    <property type="entry name" value="5'-Nucleotdase_CS"/>
</dbReference>
<proteinExistence type="inferred from homology"/>
<keyword evidence="2" id="KW-0378">Hydrolase</keyword>
<reference evidence="5 6" key="1">
    <citation type="submission" date="2021-11" db="EMBL/GenBank/DDBJ databases">
        <title>Comparative genomics of bee honey and flower isolates.</title>
        <authorList>
            <person name="Bechtner J.D."/>
            <person name="Gallus M.K."/>
            <person name="Ehrmann M."/>
        </authorList>
    </citation>
    <scope>NUCLEOTIDE SEQUENCE [LARGE SCALE GENOMIC DNA]</scope>
    <source>
        <strain evidence="5 6">M161</strain>
    </source>
</reference>
<dbReference type="PRINTS" id="PR01607">
    <property type="entry name" value="APYRASEFAMLY"/>
</dbReference>
<dbReference type="PROSITE" id="PS00785">
    <property type="entry name" value="5_NUCLEOTIDASE_1"/>
    <property type="match status" value="1"/>
</dbReference>
<dbReference type="InterPro" id="IPR008334">
    <property type="entry name" value="5'-Nucleotdase_C"/>
</dbReference>
<dbReference type="InterPro" id="IPR011240">
    <property type="entry name" value="Pesterase_YunD"/>
</dbReference>
<sequence length="460" mass="52326">MKEKIAILHTNDLHSHFENWPKIKRFIINERKRLESDGYTVLTVDLGDAMDRAHPLTEATNGKANVKLMNDIHYDAATIGNNEGLTNTKVQLNHMYDDANFDVLLDNIVDSENGKKPKWSIPQKTVTTNQGTRIMLTGMTAPYTSTYTLQGWTPIDDQKQIPLFLKRNHEKYDVLVLLSHLGVKQDRITAKKYPEFDVIIGSHTHHLFVKGELDNGVLLAAAGKYGHYVGEITLELDDHKVTSKKAKVFKTEDLLKSDADDADINNWELEGENLLASHKVAKIPHDMNSDLLHPSSIVNTALNAMKEKAGTDAAVINSGMFLGNLKAGLIDRNMLHKLLPHSIHVMRTKLLGIDLWRMIQEMEKNRNFLVPYEQKGMGFRGKYFGNLNYSGIRYDAKDGSVYYNGKIVIPNKYYTIALLDHYIFIPFFPTISIMGENDMLYDETLREVFADYLAKKYPIK</sequence>
<dbReference type="SUPFAM" id="SSF56300">
    <property type="entry name" value="Metallo-dependent phosphatases"/>
    <property type="match status" value="1"/>
</dbReference>
<dbReference type="InterPro" id="IPR004843">
    <property type="entry name" value="Calcineurin-like_PHP"/>
</dbReference>
<comment type="similarity">
    <text evidence="2">Belongs to the 5'-nucleotidase family.</text>
</comment>
<evidence type="ECO:0000256" key="2">
    <source>
        <dbReference type="RuleBase" id="RU362119"/>
    </source>
</evidence>
<protein>
    <submittedName>
        <fullName evidence="5">Metallophosphoesterase</fullName>
    </submittedName>
</protein>
<dbReference type="InterPro" id="IPR029052">
    <property type="entry name" value="Metallo-depent_PP-like"/>
</dbReference>
<dbReference type="PANTHER" id="PTHR11575:SF23">
    <property type="entry name" value="5-NUCLEOTIDASE FAMILY PROTEIN"/>
    <property type="match status" value="1"/>
</dbReference>
<dbReference type="InterPro" id="IPR006179">
    <property type="entry name" value="5_nucleotidase/apyrase"/>
</dbReference>
<dbReference type="PIRSF" id="PIRSF036361">
    <property type="entry name" value="YunD"/>
    <property type="match status" value="1"/>
</dbReference>
<keyword evidence="1" id="KW-0732">Signal</keyword>